<dbReference type="PANTHER" id="PTHR33052">
    <property type="entry name" value="DUF4228 DOMAIN PROTEIN-RELATED"/>
    <property type="match status" value="1"/>
</dbReference>
<sequence>MGNFTSCSCSSASTRALGSASAKVLDPSRDLRKLNSLPARAAELMLEYPGHLVVSLDQAGQAGRFIALRADDELMAGKAYMMVPCNRANARVVQAEMAAIRSAFRGRRHVQKTGRGTLVPIVVEEKDDNKGGDDVDNKEKQQQHQESVNCYNRNHKPWSPLLEPIFEN</sequence>
<dbReference type="Pfam" id="PF14009">
    <property type="entry name" value="PADRE"/>
    <property type="match status" value="1"/>
</dbReference>
<proteinExistence type="predicted"/>
<gene>
    <name evidence="2" type="ORF">SAY87_007635</name>
</gene>
<dbReference type="InterPro" id="IPR025322">
    <property type="entry name" value="PADRE_dom"/>
</dbReference>
<dbReference type="EMBL" id="JAXIOK010000007">
    <property type="protein sequence ID" value="KAK4765993.1"/>
    <property type="molecule type" value="Genomic_DNA"/>
</dbReference>
<organism evidence="2 3">
    <name type="scientific">Trapa incisa</name>
    <dbReference type="NCBI Taxonomy" id="236973"/>
    <lineage>
        <taxon>Eukaryota</taxon>
        <taxon>Viridiplantae</taxon>
        <taxon>Streptophyta</taxon>
        <taxon>Embryophyta</taxon>
        <taxon>Tracheophyta</taxon>
        <taxon>Spermatophyta</taxon>
        <taxon>Magnoliopsida</taxon>
        <taxon>eudicotyledons</taxon>
        <taxon>Gunneridae</taxon>
        <taxon>Pentapetalae</taxon>
        <taxon>rosids</taxon>
        <taxon>malvids</taxon>
        <taxon>Myrtales</taxon>
        <taxon>Lythraceae</taxon>
        <taxon>Trapa</taxon>
    </lineage>
</organism>
<protein>
    <submittedName>
        <fullName evidence="2">Uncharacterized protein</fullName>
    </submittedName>
</protein>
<dbReference type="AlphaFoldDB" id="A0AAN7QFT7"/>
<evidence type="ECO:0000313" key="3">
    <source>
        <dbReference type="Proteomes" id="UP001345219"/>
    </source>
</evidence>
<feature type="region of interest" description="Disordered" evidence="1">
    <location>
        <begin position="124"/>
        <end position="168"/>
    </location>
</feature>
<reference evidence="2 3" key="1">
    <citation type="journal article" date="2023" name="Hortic Res">
        <title>Pangenome of water caltrop reveals structural variations and asymmetric subgenome divergence after allopolyploidization.</title>
        <authorList>
            <person name="Zhang X."/>
            <person name="Chen Y."/>
            <person name="Wang L."/>
            <person name="Yuan Y."/>
            <person name="Fang M."/>
            <person name="Shi L."/>
            <person name="Lu R."/>
            <person name="Comes H.P."/>
            <person name="Ma Y."/>
            <person name="Chen Y."/>
            <person name="Huang G."/>
            <person name="Zhou Y."/>
            <person name="Zheng Z."/>
            <person name="Qiu Y."/>
        </authorList>
    </citation>
    <scope>NUCLEOTIDE SEQUENCE [LARGE SCALE GENOMIC DNA]</scope>
    <source>
        <tissue evidence="2">Roots</tissue>
    </source>
</reference>
<evidence type="ECO:0000256" key="1">
    <source>
        <dbReference type="SAM" id="MobiDB-lite"/>
    </source>
</evidence>
<accession>A0AAN7QFT7</accession>
<name>A0AAN7QFT7_9MYRT</name>
<comment type="caution">
    <text evidence="2">The sequence shown here is derived from an EMBL/GenBank/DDBJ whole genome shotgun (WGS) entry which is preliminary data.</text>
</comment>
<keyword evidence="3" id="KW-1185">Reference proteome</keyword>
<feature type="compositionally biased region" description="Basic and acidic residues" evidence="1">
    <location>
        <begin position="124"/>
        <end position="143"/>
    </location>
</feature>
<dbReference type="Proteomes" id="UP001345219">
    <property type="component" value="Chromosome 7"/>
</dbReference>
<evidence type="ECO:0000313" key="2">
    <source>
        <dbReference type="EMBL" id="KAK4765993.1"/>
    </source>
</evidence>